<organism evidence="7 8">
    <name type="scientific">Punica granatum</name>
    <name type="common">Pomegranate</name>
    <dbReference type="NCBI Taxonomy" id="22663"/>
    <lineage>
        <taxon>Eukaryota</taxon>
        <taxon>Viridiplantae</taxon>
        <taxon>Streptophyta</taxon>
        <taxon>Embryophyta</taxon>
        <taxon>Tracheophyta</taxon>
        <taxon>Spermatophyta</taxon>
        <taxon>Magnoliopsida</taxon>
        <taxon>eudicotyledons</taxon>
        <taxon>Gunneridae</taxon>
        <taxon>Pentapetalae</taxon>
        <taxon>rosids</taxon>
        <taxon>malvids</taxon>
        <taxon>Myrtales</taxon>
        <taxon>Lythraceae</taxon>
        <taxon>Punica</taxon>
    </lineage>
</organism>
<gene>
    <name evidence="7" type="ORF">CDL15_Pgr024446</name>
</gene>
<evidence type="ECO:0000256" key="1">
    <source>
        <dbReference type="ARBA" id="ARBA00005641"/>
    </source>
</evidence>
<dbReference type="PANTHER" id="PTHR31263">
    <property type="entry name" value="CELLULASE FAMILY PROTEIN (AFU_ORTHOLOGUE AFUA_5G14560)"/>
    <property type="match status" value="1"/>
</dbReference>
<keyword evidence="4" id="KW-0472">Membrane</keyword>
<reference evidence="8" key="1">
    <citation type="journal article" date="2017" name="Plant J.">
        <title>The pomegranate (Punica granatum L.) genome and the genomics of punicalagin biosynthesis.</title>
        <authorList>
            <person name="Qin G."/>
            <person name="Xu C."/>
            <person name="Ming R."/>
            <person name="Tang H."/>
            <person name="Guyot R."/>
            <person name="Kramer E.M."/>
            <person name="Hu Y."/>
            <person name="Yi X."/>
            <person name="Qi Y."/>
            <person name="Xu X."/>
            <person name="Gao Z."/>
            <person name="Pan H."/>
            <person name="Jian J."/>
            <person name="Tian Y."/>
            <person name="Yue Z."/>
            <person name="Xu Y."/>
        </authorList>
    </citation>
    <scope>NUCLEOTIDE SEQUENCE [LARGE SCALE GENOMIC DNA]</scope>
    <source>
        <strain evidence="8">cv. Dabenzi</strain>
    </source>
</reference>
<sequence>MGRLHLSIDLRPLLFLAFLLIAGSSRAAALPLSTSSRWVVDEGGRRVKLSCVNWVAHLEGVVAEGLSKQPLDDISKQIGDMGFNCVRLTWPLFLATNDSLAALTVRQSLKGLGLIEAVSGFQANNPTLIDLPLLYLFYSDIVLHIIFLCYLANMGRLHLSIDLRPLLFLAFLLIAGSSRAAALPLSTSSRWVVDEGGRRVKLSCVNWVAHLEGVVAEGLSKQPLDDISKQIGDMGFNCVRLTWPLFLATNDSLAALTVRQSLKGLGLIEAVSGFQANNPTLIDLPLIQAYQAVVKNLGENNIMVILDNHISKPGWCCSSFDGNGFFGDTYFNPDIWVKGLTKMATLFNGVANVVGMSLRNELRGSRQNTNDWYRYMQRGAEVVHAANPDVLVILSGLSYDKDLSFLRTRPVNLSFTGKLVFEVHWYGFSDGRAWLDGNPNQVCGRVTDNIMRMSGFLLEKWPLFMSEFGIDQRGTNANDNRYFNCFMGLAAELDLDWALWTLVGSYYLREGVVGLNEYYGALNWNWCEARNSSFLQRISALQSPFQGPGISDSNMHKIIFHPMTGQCVVRKSLLDPLTLGPCTYSEAWHYSPAKALTIKGTYFCLQAQELGKPAKLGIICADSNSRWDPISDSKMHLSSKAEDGSSVCLDVDPDTNILVTNECKCLSRDKWCDPASQWFKLVDSTRSLGGPEDSYNVLDSRSTDGASAVI</sequence>
<dbReference type="SUPFAM" id="SSF51445">
    <property type="entry name" value="(Trans)glycosidases"/>
    <property type="match status" value="2"/>
</dbReference>
<dbReference type="Proteomes" id="UP000197138">
    <property type="component" value="Unassembled WGS sequence"/>
</dbReference>
<dbReference type="InterPro" id="IPR035992">
    <property type="entry name" value="Ricin_B-like_lectins"/>
</dbReference>
<accession>A0A218XY42</accession>
<evidence type="ECO:0000256" key="2">
    <source>
        <dbReference type="ARBA" id="ARBA00022801"/>
    </source>
</evidence>
<dbReference type="Pfam" id="PF00150">
    <property type="entry name" value="Cellulase"/>
    <property type="match status" value="1"/>
</dbReference>
<evidence type="ECO:0000256" key="5">
    <source>
        <dbReference type="SAM" id="SignalP"/>
    </source>
</evidence>
<evidence type="ECO:0000259" key="6">
    <source>
        <dbReference type="Pfam" id="PF00150"/>
    </source>
</evidence>
<dbReference type="Gene3D" id="3.20.20.80">
    <property type="entry name" value="Glycosidases"/>
    <property type="match status" value="2"/>
</dbReference>
<dbReference type="SUPFAM" id="SSF50370">
    <property type="entry name" value="Ricin B-like lectins"/>
    <property type="match status" value="1"/>
</dbReference>
<feature type="transmembrane region" description="Helical" evidence="4">
    <location>
        <begin position="165"/>
        <end position="185"/>
    </location>
</feature>
<keyword evidence="3" id="KW-0326">Glycosidase</keyword>
<feature type="domain" description="Glycoside hydrolase family 5" evidence="6">
    <location>
        <begin position="222"/>
        <end position="502"/>
    </location>
</feature>
<comment type="similarity">
    <text evidence="1">Belongs to the glycosyl hydrolase 5 (cellulase A) family.</text>
</comment>
<dbReference type="PANTHER" id="PTHR31263:SF44">
    <property type="entry name" value="OS04G0481200 PROTEIN"/>
    <property type="match status" value="1"/>
</dbReference>
<protein>
    <recommendedName>
        <fullName evidence="6">Glycoside hydrolase family 5 domain-containing protein</fullName>
    </recommendedName>
</protein>
<evidence type="ECO:0000313" key="7">
    <source>
        <dbReference type="EMBL" id="OWM89698.1"/>
    </source>
</evidence>
<evidence type="ECO:0000256" key="4">
    <source>
        <dbReference type="SAM" id="Phobius"/>
    </source>
</evidence>
<feature type="signal peptide" evidence="5">
    <location>
        <begin position="1"/>
        <end position="27"/>
    </location>
</feature>
<dbReference type="EMBL" id="MTKT01000666">
    <property type="protein sequence ID" value="OWM89698.1"/>
    <property type="molecule type" value="Genomic_DNA"/>
</dbReference>
<dbReference type="InterPro" id="IPR001547">
    <property type="entry name" value="Glyco_hydro_5"/>
</dbReference>
<dbReference type="AlphaFoldDB" id="A0A218XY42"/>
<proteinExistence type="inferred from homology"/>
<keyword evidence="4" id="KW-1133">Transmembrane helix</keyword>
<feature type="chain" id="PRO_5012013299" description="Glycoside hydrolase family 5 domain-containing protein" evidence="5">
    <location>
        <begin position="28"/>
        <end position="710"/>
    </location>
</feature>
<name>A0A218XY42_PUNGR</name>
<evidence type="ECO:0000256" key="3">
    <source>
        <dbReference type="ARBA" id="ARBA00023295"/>
    </source>
</evidence>
<evidence type="ECO:0000313" key="8">
    <source>
        <dbReference type="Proteomes" id="UP000197138"/>
    </source>
</evidence>
<feature type="transmembrane region" description="Helical" evidence="4">
    <location>
        <begin position="133"/>
        <end position="153"/>
    </location>
</feature>
<comment type="caution">
    <text evidence="7">The sequence shown here is derived from an EMBL/GenBank/DDBJ whole genome shotgun (WGS) entry which is preliminary data.</text>
</comment>
<keyword evidence="2" id="KW-0378">Hydrolase</keyword>
<keyword evidence="5" id="KW-0732">Signal</keyword>
<keyword evidence="4" id="KW-0812">Transmembrane</keyword>
<dbReference type="GO" id="GO:0004553">
    <property type="term" value="F:hydrolase activity, hydrolyzing O-glycosyl compounds"/>
    <property type="evidence" value="ECO:0007669"/>
    <property type="project" value="InterPro"/>
</dbReference>
<dbReference type="GO" id="GO:0000272">
    <property type="term" value="P:polysaccharide catabolic process"/>
    <property type="evidence" value="ECO:0007669"/>
    <property type="project" value="InterPro"/>
</dbReference>
<dbReference type="InterPro" id="IPR017853">
    <property type="entry name" value="GH"/>
</dbReference>